<dbReference type="InterPro" id="IPR050951">
    <property type="entry name" value="Retrovirus_Pol_polyprotein"/>
</dbReference>
<keyword evidence="2" id="KW-1185">Reference proteome</keyword>
<sequence>MQESTNGFSVREQHLLWLEQLRAAMQKKLPGVQSLLDEFCEVFEGIGAFAGTCKIHLKEDPKPMVQPPKQVSFTLQARFKEELDRLESPEFIESDQANTMEAKEIEVNTDASQHGLGGQLIADRATVACLSCSLSKAALLANGKRNTCTNISLQRIPPVFIWEKDLHHHRPLKTIVEKPIQKAPPRLQHLMLAVQLYNIKLKYRAGKTTPVVDALSCLHLSDIDMELQEDREVLVCLVLQTVPIASQRLVQICLEIMKDEVLSSLIQIIKVGWPSNQKDLNTGLKSFWNYCQELAKHDRLVIKGE</sequence>
<dbReference type="EMBL" id="JAVRJZ010000012">
    <property type="protein sequence ID" value="KAK2715996.1"/>
    <property type="molecule type" value="Genomic_DNA"/>
</dbReference>
<evidence type="ECO:0000313" key="1">
    <source>
        <dbReference type="EMBL" id="KAK2715996.1"/>
    </source>
</evidence>
<reference evidence="1" key="1">
    <citation type="submission" date="2023-07" db="EMBL/GenBank/DDBJ databases">
        <title>Chromosome-level genome assembly of Artemia franciscana.</title>
        <authorList>
            <person name="Jo E."/>
        </authorList>
    </citation>
    <scope>NUCLEOTIDE SEQUENCE</scope>
    <source>
        <tissue evidence="1">Whole body</tissue>
    </source>
</reference>
<protein>
    <recommendedName>
        <fullName evidence="3">Reverse transcriptase/retrotransposon-derived protein RNase H-like domain-containing protein</fullName>
    </recommendedName>
</protein>
<name>A0AA88I0S4_ARTSF</name>
<organism evidence="1 2">
    <name type="scientific">Artemia franciscana</name>
    <name type="common">Brine shrimp</name>
    <name type="synonym">Artemia sanfranciscana</name>
    <dbReference type="NCBI Taxonomy" id="6661"/>
    <lineage>
        <taxon>Eukaryota</taxon>
        <taxon>Metazoa</taxon>
        <taxon>Ecdysozoa</taxon>
        <taxon>Arthropoda</taxon>
        <taxon>Crustacea</taxon>
        <taxon>Branchiopoda</taxon>
        <taxon>Anostraca</taxon>
        <taxon>Artemiidae</taxon>
        <taxon>Artemia</taxon>
    </lineage>
</organism>
<dbReference type="PANTHER" id="PTHR37984">
    <property type="entry name" value="PROTEIN CBG26694"/>
    <property type="match status" value="1"/>
</dbReference>
<accession>A0AA88I0S4</accession>
<dbReference type="AlphaFoldDB" id="A0AA88I0S4"/>
<proteinExistence type="predicted"/>
<evidence type="ECO:0000313" key="2">
    <source>
        <dbReference type="Proteomes" id="UP001187531"/>
    </source>
</evidence>
<evidence type="ECO:0008006" key="3">
    <source>
        <dbReference type="Google" id="ProtNLM"/>
    </source>
</evidence>
<comment type="caution">
    <text evidence="1">The sequence shown here is derived from an EMBL/GenBank/DDBJ whole genome shotgun (WGS) entry which is preliminary data.</text>
</comment>
<dbReference type="Proteomes" id="UP001187531">
    <property type="component" value="Unassembled WGS sequence"/>
</dbReference>
<dbReference type="PANTHER" id="PTHR37984:SF7">
    <property type="entry name" value="INTEGRASE CATALYTIC DOMAIN-CONTAINING PROTEIN"/>
    <property type="match status" value="1"/>
</dbReference>
<gene>
    <name evidence="1" type="ORF">QYM36_010530</name>
</gene>